<gene>
    <name evidence="8" type="ordered locus">AF_0932</name>
</gene>
<evidence type="ECO:0000259" key="7">
    <source>
        <dbReference type="PROSITE" id="PS50975"/>
    </source>
</evidence>
<proteinExistence type="predicted"/>
<dbReference type="PaxDb" id="224325-AF_0932"/>
<dbReference type="PANTHER" id="PTHR43334:SF1">
    <property type="entry name" value="3-HYDROXYPROPIONATE--COA LIGASE [ADP-FORMING]"/>
    <property type="match status" value="1"/>
</dbReference>
<dbReference type="SUPFAM" id="SSF51735">
    <property type="entry name" value="NAD(P)-binding Rossmann-fold domains"/>
    <property type="match status" value="1"/>
</dbReference>
<keyword evidence="9" id="KW-1185">Reference proteome</keyword>
<dbReference type="eggNOG" id="arCOG01338">
    <property type="taxonomic scope" value="Archaea"/>
</dbReference>
<dbReference type="SUPFAM" id="SSF56059">
    <property type="entry name" value="Glutathione synthetase ATP-binding domain-like"/>
    <property type="match status" value="1"/>
</dbReference>
<dbReference type="STRING" id="224325.AF_0932"/>
<dbReference type="Gene3D" id="3.40.50.261">
    <property type="entry name" value="Succinyl-CoA synthetase domains"/>
    <property type="match status" value="2"/>
</dbReference>
<dbReference type="Pfam" id="PF13549">
    <property type="entry name" value="ATP-grasp_5"/>
    <property type="match status" value="1"/>
</dbReference>
<dbReference type="Pfam" id="PF13607">
    <property type="entry name" value="Succ_CoA_lig"/>
    <property type="match status" value="1"/>
</dbReference>
<comment type="catalytic activity">
    <reaction evidence="1">
        <text>acetate + ATP + CoA = acetyl-CoA + ADP + phosphate</text>
        <dbReference type="Rhea" id="RHEA:15081"/>
        <dbReference type="ChEBI" id="CHEBI:30089"/>
        <dbReference type="ChEBI" id="CHEBI:30616"/>
        <dbReference type="ChEBI" id="CHEBI:43474"/>
        <dbReference type="ChEBI" id="CHEBI:57287"/>
        <dbReference type="ChEBI" id="CHEBI:57288"/>
        <dbReference type="ChEBI" id="CHEBI:456216"/>
        <dbReference type="EC" id="6.2.1.13"/>
    </reaction>
</comment>
<evidence type="ECO:0000256" key="3">
    <source>
        <dbReference type="ARBA" id="ARBA00022598"/>
    </source>
</evidence>
<dbReference type="PANTHER" id="PTHR43334">
    <property type="entry name" value="ACETATE--COA LIGASE [ADP-FORMING]"/>
    <property type="match status" value="1"/>
</dbReference>
<evidence type="ECO:0000256" key="6">
    <source>
        <dbReference type="PROSITE-ProRule" id="PRU00409"/>
    </source>
</evidence>
<feature type="domain" description="ATP-grasp" evidence="7">
    <location>
        <begin position="10"/>
        <end position="46"/>
    </location>
</feature>
<evidence type="ECO:0000256" key="1">
    <source>
        <dbReference type="ARBA" id="ARBA00001619"/>
    </source>
</evidence>
<dbReference type="InterPro" id="IPR013815">
    <property type="entry name" value="ATP_grasp_subdomain_1"/>
</dbReference>
<dbReference type="InterPro" id="IPR036291">
    <property type="entry name" value="NAD(P)-bd_dom_sf"/>
</dbReference>
<dbReference type="InterPro" id="IPR032875">
    <property type="entry name" value="Succ_CoA_lig_flav_dom"/>
</dbReference>
<dbReference type="RefSeq" id="WP_010878432.1">
    <property type="nucleotide sequence ID" value="NC_000917.1"/>
</dbReference>
<dbReference type="eggNOG" id="arCOG01340">
    <property type="taxonomic scope" value="Archaea"/>
</dbReference>
<dbReference type="OrthoDB" id="18103at2157"/>
<dbReference type="PIR" id="D69366">
    <property type="entry name" value="D69366"/>
</dbReference>
<dbReference type="GeneID" id="1484155"/>
<dbReference type="GO" id="GO:0043758">
    <property type="term" value="F:acetate-CoA ligase (ADP-forming) activity"/>
    <property type="evidence" value="ECO:0007669"/>
    <property type="project" value="UniProtKB-EC"/>
</dbReference>
<dbReference type="GO" id="GO:0005524">
    <property type="term" value="F:ATP binding"/>
    <property type="evidence" value="ECO:0007669"/>
    <property type="project" value="UniProtKB-UniRule"/>
</dbReference>
<protein>
    <recommendedName>
        <fullName evidence="2">acetate--CoA ligase (ADP-forming)</fullName>
        <ecNumber evidence="2">6.2.1.13</ecNumber>
    </recommendedName>
</protein>
<dbReference type="InterPro" id="IPR016102">
    <property type="entry name" value="Succinyl-CoA_synth-like"/>
</dbReference>
<keyword evidence="5 6" id="KW-0067">ATP-binding</keyword>
<name>O29330_ARCFU</name>
<dbReference type="EC" id="6.2.1.13" evidence="2"/>
<evidence type="ECO:0000256" key="4">
    <source>
        <dbReference type="ARBA" id="ARBA00022741"/>
    </source>
</evidence>
<dbReference type="KEGG" id="afu:AF_0932"/>
<dbReference type="SUPFAM" id="SSF52210">
    <property type="entry name" value="Succinyl-CoA synthetase domains"/>
    <property type="match status" value="2"/>
</dbReference>
<dbReference type="Proteomes" id="UP000002199">
    <property type="component" value="Chromosome"/>
</dbReference>
<dbReference type="Gene3D" id="3.30.1490.20">
    <property type="entry name" value="ATP-grasp fold, A domain"/>
    <property type="match status" value="1"/>
</dbReference>
<dbReference type="GO" id="GO:0046872">
    <property type="term" value="F:metal ion binding"/>
    <property type="evidence" value="ECO:0007669"/>
    <property type="project" value="InterPro"/>
</dbReference>
<dbReference type="PhylomeDB" id="O29330"/>
<keyword evidence="4 6" id="KW-0547">Nucleotide-binding</keyword>
<dbReference type="EnsemblBacteria" id="AAB90306">
    <property type="protein sequence ID" value="AAB90306"/>
    <property type="gene ID" value="AF_0932"/>
</dbReference>
<accession>O29330</accession>
<dbReference type="Gene3D" id="3.40.50.720">
    <property type="entry name" value="NAD(P)-binding Rossmann-like Domain"/>
    <property type="match status" value="1"/>
</dbReference>
<dbReference type="InterPro" id="IPR011761">
    <property type="entry name" value="ATP-grasp"/>
</dbReference>
<dbReference type="EMBL" id="AE000782">
    <property type="protein sequence ID" value="AAB90306.1"/>
    <property type="molecule type" value="Genomic_DNA"/>
</dbReference>
<organism evidence="8 9">
    <name type="scientific">Archaeoglobus fulgidus (strain ATCC 49558 / DSM 4304 / JCM 9628 / NBRC 100126 / VC-16)</name>
    <dbReference type="NCBI Taxonomy" id="224325"/>
    <lineage>
        <taxon>Archaea</taxon>
        <taxon>Methanobacteriati</taxon>
        <taxon>Methanobacteriota</taxon>
        <taxon>Archaeoglobi</taxon>
        <taxon>Archaeoglobales</taxon>
        <taxon>Archaeoglobaceae</taxon>
        <taxon>Archaeoglobus</taxon>
    </lineage>
</organism>
<dbReference type="PROSITE" id="PS50975">
    <property type="entry name" value="ATP_GRASP"/>
    <property type="match status" value="1"/>
</dbReference>
<dbReference type="SMART" id="SM00881">
    <property type="entry name" value="CoA_binding"/>
    <property type="match status" value="1"/>
</dbReference>
<sequence>MRLLLEHESKALLEKYGIKTAKCIFCETEEQAVKAAKEIGFPVVMKVAGREIIHKSDVGGVILNVKSEDEVREVFQRLMSIPKAEGVNIQPQLEKGIEVIIGVAENEQFGSVAMFGLGGVFVEVLKDVSFRLLPLTRRDAEEMVREVKGYKLLEGYRGVKGDVGAVVDLLLKLNEVVEKEGIVEMDLNPVFVYERGAVVVDARIVVGERKRFEMDVGDISFFFKARSVAVIGASTNPIKVGNSVVRSLMSNKNLRIYPINPNASEILGLKAYPSVKSLPEVPDIAIVTVPAEFVLDAVREAAEAGVKGVVIISSGFKEAEVEEGKVREERLREIARKYGIRIVGPNTFGIVSVVGGINASFTPMFSEVKKGRIALVSQSGGICHYIIHKFRDSGFSHILHLGNRCDVDFPDVMRFLREDENTDVVAVYVEGIDNGRGLFEELKRLCSEKKVVVMKSGRSSVADKASVSHTGSMAGDYRVFASAMKQAGAVVVETPTELIDTAIAMEKFEVSGGVAVLTIQAGLGIVAADIIESSGGRLARFGEETVRKLKSLLPPITLRENPVDLSFSGLNLKVFAEVIDTVCRDDDVGLVMFLYAVAPPSWVLPAEVISQIMGRITKPSILGYSSTPENYAEIKEALKGSKTLIFDSVERAAKVAAILSEKRNYF</sequence>
<reference evidence="8 9" key="1">
    <citation type="journal article" date="1997" name="Nature">
        <title>The complete genome sequence of the hyperthermophilic, sulphate-reducing archaeon Archaeoglobus fulgidus.</title>
        <authorList>
            <person name="Klenk H.P."/>
            <person name="Clayton R.A."/>
            <person name="Tomb J."/>
            <person name="White O."/>
            <person name="Nelson K.E."/>
            <person name="Ketchum K.A."/>
            <person name="Dodson R.J."/>
            <person name="Gwinn M."/>
            <person name="Hickey E.K."/>
            <person name="Peterson J.D."/>
            <person name="Richardson D.L."/>
            <person name="Kerlavage A.R."/>
            <person name="Graham D.E."/>
            <person name="Kyrpides N.C."/>
            <person name="Fleischmann R.D."/>
            <person name="Quackenbush J."/>
            <person name="Lee N.H."/>
            <person name="Sutton G.G."/>
            <person name="Gill S."/>
            <person name="Kirkness E.F."/>
            <person name="Dougherty B.A."/>
            <person name="McKenney K."/>
            <person name="Adams M.D."/>
            <person name="Loftus B."/>
            <person name="Peterson S."/>
            <person name="Reich C.I."/>
            <person name="McNeil L.K."/>
            <person name="Badger J.H."/>
            <person name="Glodek A."/>
            <person name="Zhou L."/>
            <person name="Overbeek R."/>
            <person name="Gocayne J.D."/>
            <person name="Weidman J.F."/>
            <person name="McDonald L."/>
            <person name="Utterback T."/>
            <person name="Cotton M.D."/>
            <person name="Spriggs T."/>
            <person name="Artiach P."/>
            <person name="Kaine B.P."/>
            <person name="Sykes S.M."/>
            <person name="Sadow P.W."/>
            <person name="D'Andrea K.P."/>
            <person name="Bowman C."/>
            <person name="Fujii C."/>
            <person name="Garland S.A."/>
            <person name="Mason T.M."/>
            <person name="Olsen G.J."/>
            <person name="Fraser C.M."/>
            <person name="Smith H.O."/>
            <person name="Woese C.R."/>
            <person name="Venter J.C."/>
        </authorList>
    </citation>
    <scope>NUCLEOTIDE SEQUENCE [LARGE SCALE GENOMIC DNA]</scope>
    <source>
        <strain evidence="9">ATCC 49558 / DSM 4304 / JCM 9628 / NBRC 100126 / VC-16</strain>
    </source>
</reference>
<dbReference type="Gene3D" id="3.30.470.20">
    <property type="entry name" value="ATP-grasp fold, B domain"/>
    <property type="match status" value="1"/>
</dbReference>
<evidence type="ECO:0000256" key="5">
    <source>
        <dbReference type="ARBA" id="ARBA00022840"/>
    </source>
</evidence>
<evidence type="ECO:0000313" key="9">
    <source>
        <dbReference type="Proteomes" id="UP000002199"/>
    </source>
</evidence>
<evidence type="ECO:0000313" key="8">
    <source>
        <dbReference type="EMBL" id="AAB90306.1"/>
    </source>
</evidence>
<dbReference type="InterPro" id="IPR003781">
    <property type="entry name" value="CoA-bd"/>
</dbReference>
<evidence type="ECO:0000256" key="2">
    <source>
        <dbReference type="ARBA" id="ARBA00012957"/>
    </source>
</evidence>
<dbReference type="Pfam" id="PF13380">
    <property type="entry name" value="CoA_binding_2"/>
    <property type="match status" value="1"/>
</dbReference>
<dbReference type="InterPro" id="IPR051538">
    <property type="entry name" value="Acyl-CoA_Synth/Transferase"/>
</dbReference>
<dbReference type="AlphaFoldDB" id="O29330"/>
<keyword evidence="3" id="KW-0436">Ligase</keyword>
<dbReference type="HOGENOM" id="CLU_007415_2_2_2"/>